<dbReference type="KEGG" id="acp:A2cp1_0357"/>
<protein>
    <recommendedName>
        <fullName evidence="3">FeoB-associated Cys-rich membrane protein</fullName>
    </recommendedName>
</protein>
<proteinExistence type="predicted"/>
<dbReference type="EMBL" id="CP001359">
    <property type="protein sequence ID" value="ACL63716.1"/>
    <property type="molecule type" value="Genomic_DNA"/>
</dbReference>
<keyword evidence="2" id="KW-1185">Reference proteome</keyword>
<evidence type="ECO:0000313" key="1">
    <source>
        <dbReference type="EMBL" id="ACL63716.1"/>
    </source>
</evidence>
<reference evidence="1" key="1">
    <citation type="submission" date="2009-01" db="EMBL/GenBank/DDBJ databases">
        <title>Complete sequence of Anaeromyxobacter dehalogenans 2CP-1.</title>
        <authorList>
            <consortium name="US DOE Joint Genome Institute"/>
            <person name="Lucas S."/>
            <person name="Copeland A."/>
            <person name="Lapidus A."/>
            <person name="Glavina del Rio T."/>
            <person name="Dalin E."/>
            <person name="Tice H."/>
            <person name="Bruce D."/>
            <person name="Goodwin L."/>
            <person name="Pitluck S."/>
            <person name="Saunders E."/>
            <person name="Brettin T."/>
            <person name="Detter J.C."/>
            <person name="Han C."/>
            <person name="Larimer F."/>
            <person name="Land M."/>
            <person name="Hauser L."/>
            <person name="Kyrpides N."/>
            <person name="Ovchinnikova G."/>
            <person name="Beliaev A.S."/>
            <person name="Richardson P."/>
        </authorList>
    </citation>
    <scope>NUCLEOTIDE SEQUENCE</scope>
    <source>
        <strain evidence="1">2CP-1</strain>
    </source>
</reference>
<evidence type="ECO:0008006" key="3">
    <source>
        <dbReference type="Google" id="ProtNLM"/>
    </source>
</evidence>
<accession>B8JA13</accession>
<gene>
    <name evidence="1" type="ordered locus">A2cp1_0357</name>
</gene>
<organism evidence="1 2">
    <name type="scientific">Anaeromyxobacter dehalogenans (strain ATCC BAA-258 / DSM 21875 / 2CP-1)</name>
    <dbReference type="NCBI Taxonomy" id="455488"/>
    <lineage>
        <taxon>Bacteria</taxon>
        <taxon>Pseudomonadati</taxon>
        <taxon>Myxococcota</taxon>
        <taxon>Myxococcia</taxon>
        <taxon>Myxococcales</taxon>
        <taxon>Cystobacterineae</taxon>
        <taxon>Anaeromyxobacteraceae</taxon>
        <taxon>Anaeromyxobacter</taxon>
    </lineage>
</organism>
<name>B8JA13_ANAD2</name>
<dbReference type="RefSeq" id="WP_012631771.1">
    <property type="nucleotide sequence ID" value="NC_011891.1"/>
</dbReference>
<sequence length="55" mass="5679">MIEIVTTLLLAVGVYALLRRPGAGCDAGCDGGRGGCEGEPVALVQLGRPRGRARR</sequence>
<dbReference type="HOGENOM" id="CLU_3021725_0_0_7"/>
<dbReference type="AlphaFoldDB" id="B8JA13"/>
<evidence type="ECO:0000313" key="2">
    <source>
        <dbReference type="Proteomes" id="UP000007089"/>
    </source>
</evidence>
<dbReference type="Proteomes" id="UP000007089">
    <property type="component" value="Chromosome"/>
</dbReference>